<organism evidence="2 3">
    <name type="scientific">Haloferula sargassicola</name>
    <dbReference type="NCBI Taxonomy" id="490096"/>
    <lineage>
        <taxon>Bacteria</taxon>
        <taxon>Pseudomonadati</taxon>
        <taxon>Verrucomicrobiota</taxon>
        <taxon>Verrucomicrobiia</taxon>
        <taxon>Verrucomicrobiales</taxon>
        <taxon>Verrucomicrobiaceae</taxon>
        <taxon>Haloferula</taxon>
    </lineage>
</organism>
<evidence type="ECO:0000313" key="2">
    <source>
        <dbReference type="EMBL" id="GAA5482703.1"/>
    </source>
</evidence>
<dbReference type="InterPro" id="IPR029058">
    <property type="entry name" value="AB_hydrolase_fold"/>
</dbReference>
<dbReference type="PANTHER" id="PTHR45763">
    <property type="entry name" value="HYDROLASE, ALPHA/BETA FOLD FAMILY PROTEIN, EXPRESSED-RELATED"/>
    <property type="match status" value="1"/>
</dbReference>
<dbReference type="InterPro" id="IPR000073">
    <property type="entry name" value="AB_hydrolase_1"/>
</dbReference>
<accession>A0ABP9USA2</accession>
<dbReference type="Pfam" id="PF00561">
    <property type="entry name" value="Abhydrolase_1"/>
    <property type="match status" value="1"/>
</dbReference>
<dbReference type="EMBL" id="BAABRI010000009">
    <property type="protein sequence ID" value="GAA5482703.1"/>
    <property type="molecule type" value="Genomic_DNA"/>
</dbReference>
<dbReference type="PANTHER" id="PTHR45763:SF46">
    <property type="entry name" value="AB HYDROLASE-1 DOMAIN-CONTAINING PROTEIN"/>
    <property type="match status" value="1"/>
</dbReference>
<feature type="domain" description="AB hydrolase-1" evidence="1">
    <location>
        <begin position="27"/>
        <end position="144"/>
    </location>
</feature>
<gene>
    <name evidence="2" type="ORF">Hsar01_01926</name>
</gene>
<sequence>MKEDERIKLPGGRWLGYADYGDPAGHPVLYFHGWPSSRYQAAYLDGKARDRRLRILAPDRPGIGLSDPLPGRRFGDWPQDVADFADALGLGRFELLGISGGGPYTLATCAKLGGRVEKAAMICGAPPLAKKEDRAHMHWAYRSLAGMKSARRHALPAIIPLSRWMIGRGAHKAPMSWMLKSVPPVDREALFTGSGWDMVTRSYLEAIRHGRDGMLADGELYLEPWDFQPEAIRVPMRIWHGMADANLPCEVAKKLAARIPTAEGHWIEGEGHYSIALRYAAAALDWLAGGDGSAAARKQASTIP</sequence>
<dbReference type="Gene3D" id="3.40.50.1820">
    <property type="entry name" value="alpha/beta hydrolase"/>
    <property type="match status" value="1"/>
</dbReference>
<comment type="caution">
    <text evidence="2">The sequence shown here is derived from an EMBL/GenBank/DDBJ whole genome shotgun (WGS) entry which is preliminary data.</text>
</comment>
<protein>
    <recommendedName>
        <fullName evidence="1">AB hydrolase-1 domain-containing protein</fullName>
    </recommendedName>
</protein>
<proteinExistence type="predicted"/>
<name>A0ABP9USA2_9BACT</name>
<keyword evidence="3" id="KW-1185">Reference proteome</keyword>
<dbReference type="RefSeq" id="WP_353566835.1">
    <property type="nucleotide sequence ID" value="NZ_BAABRI010000009.1"/>
</dbReference>
<reference evidence="2 3" key="1">
    <citation type="submission" date="2024-02" db="EMBL/GenBank/DDBJ databases">
        <title>Haloferula sargassicola NBRC 104335.</title>
        <authorList>
            <person name="Ichikawa N."/>
            <person name="Katano-Makiyama Y."/>
            <person name="Hidaka K."/>
        </authorList>
    </citation>
    <scope>NUCLEOTIDE SEQUENCE [LARGE SCALE GENOMIC DNA]</scope>
    <source>
        <strain evidence="2 3">NBRC 104335</strain>
    </source>
</reference>
<evidence type="ECO:0000259" key="1">
    <source>
        <dbReference type="Pfam" id="PF00561"/>
    </source>
</evidence>
<evidence type="ECO:0000313" key="3">
    <source>
        <dbReference type="Proteomes" id="UP001476282"/>
    </source>
</evidence>
<dbReference type="Proteomes" id="UP001476282">
    <property type="component" value="Unassembled WGS sequence"/>
</dbReference>
<dbReference type="SUPFAM" id="SSF53474">
    <property type="entry name" value="alpha/beta-Hydrolases"/>
    <property type="match status" value="1"/>
</dbReference>